<evidence type="ECO:0000256" key="3">
    <source>
        <dbReference type="ARBA" id="ARBA00022448"/>
    </source>
</evidence>
<feature type="domain" description="ABC transmembrane type-1" evidence="14">
    <location>
        <begin position="1008"/>
        <end position="1293"/>
    </location>
</feature>
<keyword evidence="5" id="KW-0677">Repeat</keyword>
<comment type="subcellular location">
    <subcellularLocation>
        <location evidence="1">Membrane</location>
        <topology evidence="1">Multi-pass membrane protein</topology>
    </subcellularLocation>
</comment>
<evidence type="ECO:0000256" key="1">
    <source>
        <dbReference type="ARBA" id="ARBA00004141"/>
    </source>
</evidence>
<keyword evidence="6" id="KW-0547">Nucleotide-binding</keyword>
<feature type="transmembrane region" description="Helical" evidence="12">
    <location>
        <begin position="992"/>
        <end position="1012"/>
    </location>
</feature>
<evidence type="ECO:0000313" key="16">
    <source>
        <dbReference type="Proteomes" id="UP000887568"/>
    </source>
</evidence>
<dbReference type="InterPro" id="IPR017871">
    <property type="entry name" value="ABC_transporter-like_CS"/>
</dbReference>
<dbReference type="OMA" id="IWDESAN"/>
<keyword evidence="16" id="KW-1185">Reference proteome</keyword>
<dbReference type="InterPro" id="IPR011527">
    <property type="entry name" value="ABC1_TM_dom"/>
</dbReference>
<evidence type="ECO:0000256" key="10">
    <source>
        <dbReference type="ARBA" id="ARBA00023170"/>
    </source>
</evidence>
<dbReference type="SMART" id="SM00382">
    <property type="entry name" value="AAA"/>
    <property type="match status" value="2"/>
</dbReference>
<dbReference type="OrthoDB" id="6500128at2759"/>
<dbReference type="Gene3D" id="1.20.1560.10">
    <property type="entry name" value="ABC transporter type 1, transmembrane domain"/>
    <property type="match status" value="2"/>
</dbReference>
<feature type="transmembrane region" description="Helical" evidence="12">
    <location>
        <begin position="443"/>
        <end position="463"/>
    </location>
</feature>
<organism evidence="15 16">
    <name type="scientific">Patiria miniata</name>
    <name type="common">Bat star</name>
    <name type="synonym">Asterina miniata</name>
    <dbReference type="NCBI Taxonomy" id="46514"/>
    <lineage>
        <taxon>Eukaryota</taxon>
        <taxon>Metazoa</taxon>
        <taxon>Echinodermata</taxon>
        <taxon>Eleutherozoa</taxon>
        <taxon>Asterozoa</taxon>
        <taxon>Asteroidea</taxon>
        <taxon>Valvatacea</taxon>
        <taxon>Valvatida</taxon>
        <taxon>Asterinidae</taxon>
        <taxon>Patiria</taxon>
    </lineage>
</organism>
<evidence type="ECO:0000256" key="6">
    <source>
        <dbReference type="ARBA" id="ARBA00022741"/>
    </source>
</evidence>
<feature type="transmembrane region" description="Helical" evidence="12">
    <location>
        <begin position="583"/>
        <end position="609"/>
    </location>
</feature>
<dbReference type="GO" id="GO:0008281">
    <property type="term" value="F:sulfonylurea receptor activity"/>
    <property type="evidence" value="ECO:0007669"/>
    <property type="project" value="InterPro"/>
</dbReference>
<feature type="transmembrane region" description="Helical" evidence="12">
    <location>
        <begin position="550"/>
        <end position="571"/>
    </location>
</feature>
<sequence length="1565" mass="176527">MGLEKLNWYCGINDSDNLNNFTFDVNHTLYNACFVDLIYTLSHLIFILLGVLVLFILGCCTRIRKEQYRYLIQYPGHNLRWVIYFILFTLVLSQIAESILSELEVQSWEPTRPHLYIPACFVLVASFLSMFFYNKMETWNRHHMSWLLVIYWVLALGIEVIRFLNFYHDPEVDFTLLRADLSLAAMVIYTLLLLLELNVIRVKIFKCCCEEEEFPEDLKKEDMNYLQGYTSLLSSAFYWWLNWIFKKGFKQALEISDLGSLSEVHTTQYQRDAFTRALKKEQARSKAHKIPLSLYRVYARAFGFRIMIGGFVKFFGDAATFVPPLALAGAIRYVTTLYYQQGEDNLIDPSKTKYVSVTDFLGNGFVLIIIMFWSNIIKLLSQQGHYHIVITESAHIKASLQAAIYEKSLRLSSFTMSGGGMTMGQITNHMSTDTTNVQTAVQYIQYIWGIPFLIIGYMVILYFELGVAALIGCLVFFVTIPIQVVIARMTAKYQKTVMEKSDERLKRTNELLQGIKLIKLYGWEDMFYTSISKVRALEILTMMKGMGWRILLMTITSASPLMVTLVSYGLYTKLTGLPLTSDVAFAALSVFNQMSLPLFLMPMVFVMHINAVVSTKRLRTFFEAPEIEKSELDEEDTEVEVGRGLINQEVAVRQPKRRRAEDRQHLLTSSEEEDRMYDDVIHAISPSPVHPSLPDNIAIRIRGDYTWDKDATTPTLKNIDLDIPVGKLTMVVGQVGSGKSSLLSAILGEMTTVSGRVQWNSQYDSVAYGAQKAWLLNASLKENILFGNKLEKDRYKKVIAACSLQPDIDILPGGDKTEIGEKGINLSGGQKQRVSVGRTMYSHNNVVILDDPLSALDMHVGSHLFKEGIEDYLMRKSKRTVVLVTHQLQYADKADKIVYMKDGVIRHQGTLEDIREENPELVANWSATANEAEESESETEDVKEERAKLVRQVSTIMEEEKKAELARADSTQAGRLVEKEERAEGSVSWRIYLVYIKHLGFGVFLFQLLLLLGKNGLGVGTNYWLAGWSEHGNNHTINANETEDPLLGYYLGGYAGLSVGTIIIGAASSTVIYIGSLFAAKKLHNSMLNTIMSAPLRFFDTTPIGRILNRFSSDTSVIDMQIGGTLSTFLSFSMSCLVAVLVDAIVTWYFVIALIPIMCFYVLLMKVFITTSRELQRLDSINKSPVYAHFSESLGGLSTIRAYRQQHRFQKLIIQKIELSNLTFLYMNTGNRWLGSRLDLIGAAIVLFAGLATMISALAGGLQPSLVGLAITYALSISGQLNWVIRMSANLEMQMNAMERVEYYKSVKKEEYDGVIEPRHDWPDQGEIVYKGVSARYASDLDPVLHGIDIHFKAGEKIGICGRTGSGKSSLTLTLFRIIQTFKGQILIDGVNIAHLPLVEVRRRLAIIPQDPVLFTGTIRFNLDARGEHDDDALWEALEIAQLKDVVSELDLKLDAMVTEGGENFSVGQRQLFCLARAFLRKTRILVMDEATASIDLETDAILQDVVACAFKERTVLTIAHRVQTILDSDHILVLNEGRIAEYDTPQNLLAQEDSIFASLVKAGT</sequence>
<evidence type="ECO:0000256" key="2">
    <source>
        <dbReference type="ARBA" id="ARBA00009726"/>
    </source>
</evidence>
<dbReference type="SUPFAM" id="SSF90123">
    <property type="entry name" value="ABC transporter transmembrane region"/>
    <property type="match status" value="2"/>
</dbReference>
<evidence type="ECO:0000256" key="9">
    <source>
        <dbReference type="ARBA" id="ARBA00023136"/>
    </source>
</evidence>
<dbReference type="Gene3D" id="3.40.50.300">
    <property type="entry name" value="P-loop containing nucleotide triphosphate hydrolases"/>
    <property type="match status" value="2"/>
</dbReference>
<keyword evidence="3" id="KW-0813">Transport</keyword>
<keyword evidence="4 12" id="KW-0812">Transmembrane</keyword>
<dbReference type="InterPro" id="IPR003593">
    <property type="entry name" value="AAA+_ATPase"/>
</dbReference>
<feature type="transmembrane region" description="Helical" evidence="12">
    <location>
        <begin position="115"/>
        <end position="133"/>
    </location>
</feature>
<evidence type="ECO:0000256" key="4">
    <source>
        <dbReference type="ARBA" id="ARBA00022692"/>
    </source>
</evidence>
<dbReference type="FunFam" id="1.20.1560.10:FF:000006">
    <property type="entry name" value="ATP-binding cassette, sub-family C (CFTR/MRP), member 9"/>
    <property type="match status" value="1"/>
</dbReference>
<feature type="transmembrane region" description="Helical" evidence="12">
    <location>
        <begin position="176"/>
        <end position="195"/>
    </location>
</feature>
<dbReference type="PROSITE" id="PS00211">
    <property type="entry name" value="ABC_TRANSPORTER_1"/>
    <property type="match status" value="2"/>
</dbReference>
<dbReference type="PROSITE" id="PS50929">
    <property type="entry name" value="ABC_TM1F"/>
    <property type="match status" value="2"/>
</dbReference>
<dbReference type="RefSeq" id="XP_038067062.1">
    <property type="nucleotide sequence ID" value="XM_038211134.1"/>
</dbReference>
<dbReference type="GO" id="GO:0140359">
    <property type="term" value="F:ABC-type transporter activity"/>
    <property type="evidence" value="ECO:0007669"/>
    <property type="project" value="InterPro"/>
</dbReference>
<keyword evidence="7" id="KW-0067">ATP-binding</keyword>
<dbReference type="GO" id="GO:0006813">
    <property type="term" value="P:potassium ion transport"/>
    <property type="evidence" value="ECO:0007669"/>
    <property type="project" value="InterPro"/>
</dbReference>
<dbReference type="EnsemblMetazoa" id="XM_038211134.1">
    <property type="protein sequence ID" value="XP_038067062.1"/>
    <property type="gene ID" value="LOC119737061"/>
</dbReference>
<feature type="transmembrane region" description="Helical" evidence="12">
    <location>
        <begin position="314"/>
        <end position="334"/>
    </location>
</feature>
<feature type="transmembrane region" description="Helical" evidence="12">
    <location>
        <begin position="1122"/>
        <end position="1142"/>
    </location>
</feature>
<feature type="transmembrane region" description="Helical" evidence="12">
    <location>
        <begin position="1054"/>
        <end position="1080"/>
    </location>
</feature>
<feature type="transmembrane region" description="Helical" evidence="12">
    <location>
        <begin position="469"/>
        <end position="491"/>
    </location>
</feature>
<dbReference type="PRINTS" id="PR01092">
    <property type="entry name" value="SULFNYLUREAR"/>
</dbReference>
<dbReference type="Proteomes" id="UP000887568">
    <property type="component" value="Unplaced"/>
</dbReference>
<feature type="transmembrane region" description="Helical" evidence="12">
    <location>
        <begin position="37"/>
        <end position="60"/>
    </location>
</feature>
<feature type="domain" description="ABC transmembrane type-1" evidence="14">
    <location>
        <begin position="308"/>
        <end position="610"/>
    </location>
</feature>
<dbReference type="PANTHER" id="PTHR24223">
    <property type="entry name" value="ATP-BINDING CASSETTE SUB-FAMILY C"/>
    <property type="match status" value="1"/>
</dbReference>
<dbReference type="GO" id="GO:0032991">
    <property type="term" value="C:protein-containing complex"/>
    <property type="evidence" value="ECO:0007669"/>
    <property type="project" value="UniProtKB-ARBA"/>
</dbReference>
<dbReference type="GeneID" id="119737061"/>
<reference evidence="15" key="1">
    <citation type="submission" date="2022-11" db="UniProtKB">
        <authorList>
            <consortium name="EnsemblMetazoa"/>
        </authorList>
    </citation>
    <scope>IDENTIFICATION</scope>
</reference>
<evidence type="ECO:0000313" key="15">
    <source>
        <dbReference type="EnsemblMetazoa" id="XP_038067062.1"/>
    </source>
</evidence>
<keyword evidence="9 12" id="KW-0472">Membrane</keyword>
<dbReference type="PANTHER" id="PTHR24223:SF461">
    <property type="entry name" value="ATP-BINDING CASSETTE SUB-FAMILY C MEMBER SUR"/>
    <property type="match status" value="1"/>
</dbReference>
<evidence type="ECO:0000256" key="8">
    <source>
        <dbReference type="ARBA" id="ARBA00022989"/>
    </source>
</evidence>
<evidence type="ECO:0000256" key="11">
    <source>
        <dbReference type="ARBA" id="ARBA00023180"/>
    </source>
</evidence>
<evidence type="ECO:0000259" key="13">
    <source>
        <dbReference type="PROSITE" id="PS50893"/>
    </source>
</evidence>
<dbReference type="InterPro" id="IPR000388">
    <property type="entry name" value="ABCC8/9"/>
</dbReference>
<feature type="domain" description="ABC transporter" evidence="13">
    <location>
        <begin position="1328"/>
        <end position="1562"/>
    </location>
</feature>
<accession>A0A914ATG2</accession>
<dbReference type="Pfam" id="PF00005">
    <property type="entry name" value="ABC_tran"/>
    <property type="match status" value="2"/>
</dbReference>
<dbReference type="CDD" id="cd18602">
    <property type="entry name" value="ABC_6TM_SUR1_D2_like"/>
    <property type="match status" value="1"/>
</dbReference>
<dbReference type="GO" id="GO:0005886">
    <property type="term" value="C:plasma membrane"/>
    <property type="evidence" value="ECO:0007669"/>
    <property type="project" value="UniProtKB-ARBA"/>
</dbReference>
<feature type="domain" description="ABC transporter" evidence="13">
    <location>
        <begin position="701"/>
        <end position="927"/>
    </location>
</feature>
<evidence type="ECO:0000256" key="12">
    <source>
        <dbReference type="SAM" id="Phobius"/>
    </source>
</evidence>
<feature type="transmembrane region" description="Helical" evidence="12">
    <location>
        <begin position="1240"/>
        <end position="1260"/>
    </location>
</feature>
<dbReference type="GO" id="GO:0005524">
    <property type="term" value="F:ATP binding"/>
    <property type="evidence" value="ECO:0007669"/>
    <property type="project" value="UniProtKB-KW"/>
</dbReference>
<dbReference type="PROSITE" id="PS50893">
    <property type="entry name" value="ABC_TRANSPORTER_2"/>
    <property type="match status" value="2"/>
</dbReference>
<feature type="transmembrane region" description="Helical" evidence="12">
    <location>
        <begin position="354"/>
        <end position="373"/>
    </location>
</feature>
<dbReference type="FunFam" id="1.20.1560.10:FF:000013">
    <property type="entry name" value="ABC transporter C family member 2"/>
    <property type="match status" value="1"/>
</dbReference>
<proteinExistence type="inferred from homology"/>
<feature type="transmembrane region" description="Helical" evidence="12">
    <location>
        <begin position="81"/>
        <end position="100"/>
    </location>
</feature>
<dbReference type="InterPro" id="IPR050173">
    <property type="entry name" value="ABC_transporter_C-like"/>
</dbReference>
<feature type="transmembrane region" description="Helical" evidence="12">
    <location>
        <begin position="1148"/>
        <end position="1169"/>
    </location>
</feature>
<keyword evidence="10" id="KW-0675">Receptor</keyword>
<dbReference type="FunFam" id="3.40.50.300:FF:000163">
    <property type="entry name" value="Multidrug resistance-associated protein member 4"/>
    <property type="match status" value="1"/>
</dbReference>
<comment type="similarity">
    <text evidence="2">Belongs to the ABC transporter superfamily. ABCC family. Conjugate transporter (TC 3.A.1.208) subfamily.</text>
</comment>
<protein>
    <submittedName>
        <fullName evidence="15">Uncharacterized protein</fullName>
    </submittedName>
</protein>
<dbReference type="Pfam" id="PF00664">
    <property type="entry name" value="ABC_membrane"/>
    <property type="match status" value="2"/>
</dbReference>
<dbReference type="SUPFAM" id="SSF52540">
    <property type="entry name" value="P-loop containing nucleoside triphosphate hydrolases"/>
    <property type="match status" value="2"/>
</dbReference>
<dbReference type="CDD" id="cd03244">
    <property type="entry name" value="ABCC_MRP_domain2"/>
    <property type="match status" value="1"/>
</dbReference>
<feature type="transmembrane region" description="Helical" evidence="12">
    <location>
        <begin position="1266"/>
        <end position="1285"/>
    </location>
</feature>
<dbReference type="InterPro" id="IPR027417">
    <property type="entry name" value="P-loop_NTPase"/>
</dbReference>
<evidence type="ECO:0000256" key="5">
    <source>
        <dbReference type="ARBA" id="ARBA00022737"/>
    </source>
</evidence>
<name>A0A914ATG2_PATMI</name>
<dbReference type="FunFam" id="3.40.50.300:FF:002366">
    <property type="entry name" value="Uncharacterized protein"/>
    <property type="match status" value="1"/>
</dbReference>
<dbReference type="GO" id="GO:0016887">
    <property type="term" value="F:ATP hydrolysis activity"/>
    <property type="evidence" value="ECO:0007669"/>
    <property type="project" value="InterPro"/>
</dbReference>
<keyword evidence="8 12" id="KW-1133">Transmembrane helix</keyword>
<feature type="transmembrane region" description="Helical" evidence="12">
    <location>
        <begin position="145"/>
        <end position="164"/>
    </location>
</feature>
<dbReference type="CDD" id="cd03250">
    <property type="entry name" value="ABCC_MRP_domain1"/>
    <property type="match status" value="1"/>
</dbReference>
<keyword evidence="11" id="KW-0325">Glycoprotein</keyword>
<dbReference type="InterPro" id="IPR003439">
    <property type="entry name" value="ABC_transporter-like_ATP-bd"/>
</dbReference>
<evidence type="ECO:0000259" key="14">
    <source>
        <dbReference type="PROSITE" id="PS50929"/>
    </source>
</evidence>
<evidence type="ECO:0000256" key="7">
    <source>
        <dbReference type="ARBA" id="ARBA00022840"/>
    </source>
</evidence>
<dbReference type="InterPro" id="IPR036640">
    <property type="entry name" value="ABC1_TM_sf"/>
</dbReference>